<dbReference type="EC" id="7.6.2.9" evidence="4"/>
<dbReference type="InterPro" id="IPR003439">
    <property type="entry name" value="ABC_transporter-like_ATP-bd"/>
</dbReference>
<dbReference type="EMBL" id="CAIJCS010000014">
    <property type="protein sequence ID" value="CAC9926044.1"/>
    <property type="molecule type" value="Genomic_DNA"/>
</dbReference>
<dbReference type="AlphaFoldDB" id="A0A6V6Y0F2"/>
<keyword evidence="3 6" id="KW-0067">ATP-binding</keyword>
<evidence type="ECO:0000313" key="6">
    <source>
        <dbReference type="EMBL" id="CAC9926044.1"/>
    </source>
</evidence>
<dbReference type="PROSITE" id="PS50893">
    <property type="entry name" value="ABC_TRANSPORTER_2"/>
    <property type="match status" value="1"/>
</dbReference>
<comment type="caution">
    <text evidence="6">The sequence shown here is derived from an EMBL/GenBank/DDBJ whole genome shotgun (WGS) entry which is preliminary data.</text>
</comment>
<dbReference type="PROSITE" id="PS00211">
    <property type="entry name" value="ABC_TRANSPORTER_1"/>
    <property type="match status" value="1"/>
</dbReference>
<sequence length="314" mass="35606">MFFELKNVQKLFDNDNGVRDINFSMEEGEFVTILGPSGCGKTTILNLIGGFIRQDSGEILLNGENVEHLYPEDRPFSTVFQNYALFSNYNVIDNVMYGIKYFRKIKGKKAREMAMDYLSMVGLKEHVEKPITQLSGGQQQRVALARGLATNPKMLLLDEPLSNLDAKLRVDMREEIKTLQEKYHLSMLFVTHDQEEALYMSDKIIVMDKGEIVQIGTPTEVYLHPKNRYVASFLGESNFIEEDDEVYLVRPEDIAIEKNGNAGKIKSIAFLGDTKDILLDYQGRELNVKVIGNTVDFSIGESVGVTILRRSKIV</sequence>
<gene>
    <name evidence="6" type="ORF">PEPNEM18_00657</name>
</gene>
<evidence type="ECO:0000256" key="4">
    <source>
        <dbReference type="ARBA" id="ARBA00066388"/>
    </source>
</evidence>
<proteinExistence type="predicted"/>
<accession>A0A6V6Y0F2</accession>
<dbReference type="Gene3D" id="3.40.50.300">
    <property type="entry name" value="P-loop containing nucleotide triphosphate hydrolases"/>
    <property type="match status" value="1"/>
</dbReference>
<dbReference type="SMART" id="SM00382">
    <property type="entry name" value="AAA"/>
    <property type="match status" value="1"/>
</dbReference>
<dbReference type="FunFam" id="3.40.50.300:FF:000425">
    <property type="entry name" value="Probable ABC transporter, ATP-binding subunit"/>
    <property type="match status" value="1"/>
</dbReference>
<dbReference type="RefSeq" id="WP_180499170.1">
    <property type="nucleotide sequence ID" value="NZ_CAIJCS010000014.1"/>
</dbReference>
<dbReference type="Pfam" id="PF00005">
    <property type="entry name" value="ABC_tran"/>
    <property type="match status" value="1"/>
</dbReference>
<evidence type="ECO:0000313" key="7">
    <source>
        <dbReference type="Proteomes" id="UP000586454"/>
    </source>
</evidence>
<reference evidence="6 7" key="1">
    <citation type="submission" date="2020-06" db="EMBL/GenBank/DDBJ databases">
        <authorList>
            <person name="Criscuolo A."/>
        </authorList>
    </citation>
    <scope>NUCLEOTIDE SEQUENCE [LARGE SCALE GENOMIC DNA]</scope>
    <source>
        <strain evidence="6">1804121828</strain>
    </source>
</reference>
<keyword evidence="2" id="KW-0547">Nucleotide-binding</keyword>
<dbReference type="GO" id="GO:0015418">
    <property type="term" value="F:ABC-type quaternary ammonium compound transporting activity"/>
    <property type="evidence" value="ECO:0007669"/>
    <property type="project" value="UniProtKB-EC"/>
</dbReference>
<dbReference type="GO" id="GO:0043190">
    <property type="term" value="C:ATP-binding cassette (ABC) transporter complex"/>
    <property type="evidence" value="ECO:0007669"/>
    <property type="project" value="InterPro"/>
</dbReference>
<dbReference type="InterPro" id="IPR003593">
    <property type="entry name" value="AAA+_ATPase"/>
</dbReference>
<evidence type="ECO:0000256" key="1">
    <source>
        <dbReference type="ARBA" id="ARBA00022448"/>
    </source>
</evidence>
<evidence type="ECO:0000256" key="2">
    <source>
        <dbReference type="ARBA" id="ARBA00022741"/>
    </source>
</evidence>
<organism evidence="6 7">
    <name type="scientific">Aedoeadaptatus nemausensis</name>
    <dbReference type="NCBI Taxonomy" id="2582829"/>
    <lineage>
        <taxon>Bacteria</taxon>
        <taxon>Bacillati</taxon>
        <taxon>Bacillota</taxon>
        <taxon>Tissierellia</taxon>
        <taxon>Tissierellales</taxon>
        <taxon>Peptoniphilaceae</taxon>
        <taxon>Aedoeadaptatus</taxon>
    </lineage>
</organism>
<dbReference type="InterPro" id="IPR027417">
    <property type="entry name" value="P-loop_NTPase"/>
</dbReference>
<dbReference type="Pfam" id="PF08402">
    <property type="entry name" value="TOBE_2"/>
    <property type="match status" value="1"/>
</dbReference>
<keyword evidence="7" id="KW-1185">Reference proteome</keyword>
<dbReference type="PANTHER" id="PTHR42781">
    <property type="entry name" value="SPERMIDINE/PUTRESCINE IMPORT ATP-BINDING PROTEIN POTA"/>
    <property type="match status" value="1"/>
</dbReference>
<dbReference type="InterPro" id="IPR017871">
    <property type="entry name" value="ABC_transporter-like_CS"/>
</dbReference>
<dbReference type="InterPro" id="IPR050093">
    <property type="entry name" value="ABC_SmlMolc_Importer"/>
</dbReference>
<name>A0A6V6Y0F2_9FIRM</name>
<dbReference type="PANTHER" id="PTHR42781:SF4">
    <property type="entry name" value="SPERMIDINE_PUTRESCINE IMPORT ATP-BINDING PROTEIN POTA"/>
    <property type="match status" value="1"/>
</dbReference>
<protein>
    <recommendedName>
        <fullName evidence="4">ABC-type quaternary amine transporter</fullName>
        <ecNumber evidence="4">7.6.2.9</ecNumber>
    </recommendedName>
</protein>
<evidence type="ECO:0000259" key="5">
    <source>
        <dbReference type="PROSITE" id="PS50893"/>
    </source>
</evidence>
<dbReference type="Proteomes" id="UP000586454">
    <property type="component" value="Unassembled WGS sequence"/>
</dbReference>
<feature type="domain" description="ABC transporter" evidence="5">
    <location>
        <begin position="3"/>
        <end position="234"/>
    </location>
</feature>
<dbReference type="InterPro" id="IPR008995">
    <property type="entry name" value="Mo/tungstate-bd_C_term_dom"/>
</dbReference>
<keyword evidence="1" id="KW-0813">Transport</keyword>
<dbReference type="SUPFAM" id="SSF52540">
    <property type="entry name" value="P-loop containing nucleoside triphosphate hydrolases"/>
    <property type="match status" value="1"/>
</dbReference>
<dbReference type="InterPro" id="IPR013611">
    <property type="entry name" value="Transp-assoc_OB_typ2"/>
</dbReference>
<evidence type="ECO:0000256" key="3">
    <source>
        <dbReference type="ARBA" id="ARBA00022840"/>
    </source>
</evidence>
<dbReference type="GO" id="GO:0016887">
    <property type="term" value="F:ATP hydrolysis activity"/>
    <property type="evidence" value="ECO:0007669"/>
    <property type="project" value="InterPro"/>
</dbReference>
<dbReference type="SUPFAM" id="SSF50331">
    <property type="entry name" value="MOP-like"/>
    <property type="match status" value="1"/>
</dbReference>
<dbReference type="GO" id="GO:0005524">
    <property type="term" value="F:ATP binding"/>
    <property type="evidence" value="ECO:0007669"/>
    <property type="project" value="UniProtKB-KW"/>
</dbReference>